<feature type="compositionally biased region" description="Polar residues" evidence="1">
    <location>
        <begin position="24"/>
        <end position="33"/>
    </location>
</feature>
<gene>
    <name evidence="3" type="ORF">GWI33_000448</name>
    <name evidence="2" type="ORF">GWI33_000450</name>
</gene>
<feature type="compositionally biased region" description="Basic and acidic residues" evidence="1">
    <location>
        <begin position="39"/>
        <end position="52"/>
    </location>
</feature>
<sequence length="122" mass="13106">MGMIYVISFPPSKASSINVASYEATTLRPSSAAENGRFSGKDDRSTHSDRVRASSPGPGAYSGVPRRHTADAVVRLASGGVMASLRGGDRTQQSHTHTLARTLLAGRLAGWRRRRVQTRTLL</sequence>
<reference evidence="2" key="1">
    <citation type="submission" date="2020-08" db="EMBL/GenBank/DDBJ databases">
        <title>Genome sequencing and assembly of the red palm weevil Rhynchophorus ferrugineus.</title>
        <authorList>
            <person name="Dias G.B."/>
            <person name="Bergman C.M."/>
            <person name="Manee M."/>
        </authorList>
    </citation>
    <scope>NUCLEOTIDE SEQUENCE</scope>
    <source>
        <strain evidence="2">AA-2017</strain>
        <tissue evidence="2">Whole larva</tissue>
    </source>
</reference>
<dbReference type="EMBL" id="JAACXV010017908">
    <property type="protein sequence ID" value="KAF7264226.1"/>
    <property type="molecule type" value="Genomic_DNA"/>
</dbReference>
<proteinExistence type="predicted"/>
<keyword evidence="4" id="KW-1185">Reference proteome</keyword>
<evidence type="ECO:0000313" key="3">
    <source>
        <dbReference type="EMBL" id="KAF7264228.1"/>
    </source>
</evidence>
<feature type="region of interest" description="Disordered" evidence="1">
    <location>
        <begin position="24"/>
        <end position="67"/>
    </location>
</feature>
<organism evidence="2 4">
    <name type="scientific">Rhynchophorus ferrugineus</name>
    <name type="common">Red palm weevil</name>
    <name type="synonym">Curculio ferrugineus</name>
    <dbReference type="NCBI Taxonomy" id="354439"/>
    <lineage>
        <taxon>Eukaryota</taxon>
        <taxon>Metazoa</taxon>
        <taxon>Ecdysozoa</taxon>
        <taxon>Arthropoda</taxon>
        <taxon>Hexapoda</taxon>
        <taxon>Insecta</taxon>
        <taxon>Pterygota</taxon>
        <taxon>Neoptera</taxon>
        <taxon>Endopterygota</taxon>
        <taxon>Coleoptera</taxon>
        <taxon>Polyphaga</taxon>
        <taxon>Cucujiformia</taxon>
        <taxon>Curculionidae</taxon>
        <taxon>Dryophthorinae</taxon>
        <taxon>Rhynchophorus</taxon>
    </lineage>
</organism>
<comment type="caution">
    <text evidence="2">The sequence shown here is derived from an EMBL/GenBank/DDBJ whole genome shotgun (WGS) entry which is preliminary data.</text>
</comment>
<accession>A0A834M1L2</accession>
<dbReference type="Proteomes" id="UP000625711">
    <property type="component" value="Unassembled WGS sequence"/>
</dbReference>
<evidence type="ECO:0000313" key="2">
    <source>
        <dbReference type="EMBL" id="KAF7264226.1"/>
    </source>
</evidence>
<name>A0A834M1L2_RHYFE</name>
<dbReference type="EMBL" id="JAACXV010017907">
    <property type="protein sequence ID" value="KAF7264228.1"/>
    <property type="molecule type" value="Genomic_DNA"/>
</dbReference>
<evidence type="ECO:0000313" key="4">
    <source>
        <dbReference type="Proteomes" id="UP000625711"/>
    </source>
</evidence>
<evidence type="ECO:0000256" key="1">
    <source>
        <dbReference type="SAM" id="MobiDB-lite"/>
    </source>
</evidence>
<dbReference type="AlphaFoldDB" id="A0A834M1L2"/>
<protein>
    <submittedName>
        <fullName evidence="2">Uncharacterized protein</fullName>
    </submittedName>
</protein>